<sequence length="316" mass="34596">MNRRMRKSITILLVLVMVLVTGCSNAQNGSKATDGKVVKIGYLPLTHALPAFEEKELIDASKDSDFTIELVKFGSWPELLDALNTGAIDGASALVELAIKSIDEGNKLKLVALGHRDGNAITVAKDINSVEDLKGKKFAIPHRMSSQNILLKEMVENSKISIEDISIIEMSPAEMPSALASGQISGYCVAEPFGAAAVSSGIGKILYQSSDLWEDSICCGLVLTEKFINDNAEIAKEYANKYIEAGNNLTKEKALEVAQKYLSQKKDVLELSLDWISYDDLSITKEGYNDLISKMKQYGILDTNLKYEDVIFNTSK</sequence>
<dbReference type="AlphaFoldDB" id="A0A7R7EMT7"/>
<dbReference type="SUPFAM" id="SSF53850">
    <property type="entry name" value="Periplasmic binding protein-like II"/>
    <property type="match status" value="1"/>
</dbReference>
<feature type="chain" id="PRO_5032815174" evidence="7">
    <location>
        <begin position="27"/>
        <end position="316"/>
    </location>
</feature>
<organism evidence="9 10">
    <name type="scientific">Anaeromicropila herbilytica</name>
    <dbReference type="NCBI Taxonomy" id="2785025"/>
    <lineage>
        <taxon>Bacteria</taxon>
        <taxon>Bacillati</taxon>
        <taxon>Bacillota</taxon>
        <taxon>Clostridia</taxon>
        <taxon>Lachnospirales</taxon>
        <taxon>Lachnospiraceae</taxon>
        <taxon>Anaeromicropila</taxon>
    </lineage>
</organism>
<dbReference type="GO" id="GO:0005886">
    <property type="term" value="C:plasma membrane"/>
    <property type="evidence" value="ECO:0007669"/>
    <property type="project" value="UniProtKB-SubCell"/>
</dbReference>
<evidence type="ECO:0000256" key="6">
    <source>
        <dbReference type="ARBA" id="ARBA00023136"/>
    </source>
</evidence>
<dbReference type="PANTHER" id="PTHR30024:SF43">
    <property type="entry name" value="BLL4572 PROTEIN"/>
    <property type="match status" value="1"/>
</dbReference>
<dbReference type="InterPro" id="IPR044527">
    <property type="entry name" value="NrtA/CpmA_ABC-bd_dom"/>
</dbReference>
<dbReference type="PROSITE" id="PS51257">
    <property type="entry name" value="PROKAR_LIPOPROTEIN"/>
    <property type="match status" value="1"/>
</dbReference>
<evidence type="ECO:0000256" key="2">
    <source>
        <dbReference type="ARBA" id="ARBA00010742"/>
    </source>
</evidence>
<dbReference type="SMART" id="SM00062">
    <property type="entry name" value="PBPb"/>
    <property type="match status" value="1"/>
</dbReference>
<evidence type="ECO:0000256" key="1">
    <source>
        <dbReference type="ARBA" id="ARBA00004533"/>
    </source>
</evidence>
<dbReference type="EMBL" id="AP024169">
    <property type="protein sequence ID" value="BCN31649.1"/>
    <property type="molecule type" value="Genomic_DNA"/>
</dbReference>
<evidence type="ECO:0000256" key="7">
    <source>
        <dbReference type="SAM" id="SignalP"/>
    </source>
</evidence>
<dbReference type="KEGG" id="ahb:bsdtb5_29440"/>
<dbReference type="RefSeq" id="WP_271712756.1">
    <property type="nucleotide sequence ID" value="NZ_AP024169.1"/>
</dbReference>
<evidence type="ECO:0000256" key="5">
    <source>
        <dbReference type="ARBA" id="ARBA00022519"/>
    </source>
</evidence>
<name>A0A7R7EMT7_9FIRM</name>
<evidence type="ECO:0000259" key="8">
    <source>
        <dbReference type="SMART" id="SM00062"/>
    </source>
</evidence>
<evidence type="ECO:0000313" key="10">
    <source>
        <dbReference type="Proteomes" id="UP000595897"/>
    </source>
</evidence>
<dbReference type="Pfam" id="PF13379">
    <property type="entry name" value="NMT1_2"/>
    <property type="match status" value="1"/>
</dbReference>
<keyword evidence="6" id="KW-0472">Membrane</keyword>
<accession>A0A7R7EMT7</accession>
<proteinExistence type="inferred from homology"/>
<dbReference type="Gene3D" id="3.40.190.10">
    <property type="entry name" value="Periplasmic binding protein-like II"/>
    <property type="match status" value="2"/>
</dbReference>
<reference evidence="9 10" key="1">
    <citation type="submission" date="2020-11" db="EMBL/GenBank/DDBJ databases">
        <title>Draft genome sequencing of a Lachnospiraceae strain isolated from anoxic soil subjected to BSD treatment.</title>
        <authorList>
            <person name="Uek A."/>
            <person name="Tonouchi A."/>
        </authorList>
    </citation>
    <scope>NUCLEOTIDE SEQUENCE [LARGE SCALE GENOMIC DNA]</scope>
    <source>
        <strain evidence="9 10">TB5</strain>
    </source>
</reference>
<feature type="domain" description="Solute-binding protein family 3/N-terminal" evidence="8">
    <location>
        <begin position="37"/>
        <end position="252"/>
    </location>
</feature>
<evidence type="ECO:0000256" key="4">
    <source>
        <dbReference type="ARBA" id="ARBA00022475"/>
    </source>
</evidence>
<dbReference type="CDD" id="cd13553">
    <property type="entry name" value="PBP2_NrtA_CpmA_like"/>
    <property type="match status" value="1"/>
</dbReference>
<keyword evidence="3" id="KW-0813">Transport</keyword>
<keyword evidence="10" id="KW-1185">Reference proteome</keyword>
<keyword evidence="4" id="KW-1003">Cell membrane</keyword>
<gene>
    <name evidence="9" type="ORF">bsdtb5_29440</name>
</gene>
<keyword evidence="9" id="KW-0449">Lipoprotein</keyword>
<comment type="similarity">
    <text evidence="2">Belongs to the bacterial solute-binding protein SsuA/TauA family.</text>
</comment>
<dbReference type="PANTHER" id="PTHR30024">
    <property type="entry name" value="ALIPHATIC SULFONATES-BINDING PROTEIN-RELATED"/>
    <property type="match status" value="1"/>
</dbReference>
<dbReference type="Proteomes" id="UP000595897">
    <property type="component" value="Chromosome"/>
</dbReference>
<keyword evidence="7" id="KW-0732">Signal</keyword>
<comment type="subcellular location">
    <subcellularLocation>
        <location evidence="1">Cell inner membrane</location>
    </subcellularLocation>
</comment>
<evidence type="ECO:0000256" key="3">
    <source>
        <dbReference type="ARBA" id="ARBA00022448"/>
    </source>
</evidence>
<dbReference type="InterPro" id="IPR001638">
    <property type="entry name" value="Solute-binding_3/MltF_N"/>
</dbReference>
<feature type="signal peptide" evidence="7">
    <location>
        <begin position="1"/>
        <end position="26"/>
    </location>
</feature>
<protein>
    <submittedName>
        <fullName evidence="9">NLPA lipoprotein</fullName>
    </submittedName>
</protein>
<keyword evidence="5" id="KW-0997">Cell inner membrane</keyword>
<evidence type="ECO:0000313" key="9">
    <source>
        <dbReference type="EMBL" id="BCN31649.1"/>
    </source>
</evidence>